<proteinExistence type="predicted"/>
<dbReference type="SMART" id="SM00256">
    <property type="entry name" value="FBOX"/>
    <property type="match status" value="1"/>
</dbReference>
<evidence type="ECO:0000313" key="4">
    <source>
        <dbReference type="Proteomes" id="UP000288805"/>
    </source>
</evidence>
<dbReference type="Pfam" id="PF25372">
    <property type="entry name" value="DUF7885"/>
    <property type="match status" value="1"/>
</dbReference>
<feature type="region of interest" description="Disordered" evidence="1">
    <location>
        <begin position="1"/>
        <end position="28"/>
    </location>
</feature>
<evidence type="ECO:0000313" key="3">
    <source>
        <dbReference type="EMBL" id="RVW48975.1"/>
    </source>
</evidence>
<dbReference type="SMART" id="SM00367">
    <property type="entry name" value="LRR_CC"/>
    <property type="match status" value="5"/>
</dbReference>
<evidence type="ECO:0000259" key="2">
    <source>
        <dbReference type="SMART" id="SM00256"/>
    </source>
</evidence>
<dbReference type="InterPro" id="IPR057207">
    <property type="entry name" value="FBXL15_LRR"/>
</dbReference>
<name>A0A438EMW9_VITVI</name>
<dbReference type="FunFam" id="1.20.1280.50:FF:000023">
    <property type="entry name" value="F-box/LRR-repeat protein 4"/>
    <property type="match status" value="1"/>
</dbReference>
<dbReference type="InterPro" id="IPR036047">
    <property type="entry name" value="F-box-like_dom_sf"/>
</dbReference>
<dbReference type="SUPFAM" id="SSF81383">
    <property type="entry name" value="F-box domain"/>
    <property type="match status" value="1"/>
</dbReference>
<dbReference type="CDD" id="cd22159">
    <property type="entry name" value="F-box_AtTIR1-like"/>
    <property type="match status" value="1"/>
</dbReference>
<reference evidence="3 4" key="1">
    <citation type="journal article" date="2018" name="PLoS Genet.">
        <title>Population sequencing reveals clonal diversity and ancestral inbreeding in the grapevine cultivar Chardonnay.</title>
        <authorList>
            <person name="Roach M.J."/>
            <person name="Johnson D.L."/>
            <person name="Bohlmann J."/>
            <person name="van Vuuren H.J."/>
            <person name="Jones S.J."/>
            <person name="Pretorius I.S."/>
            <person name="Schmidt S.A."/>
            <person name="Borneman A.R."/>
        </authorList>
    </citation>
    <scope>NUCLEOTIDE SEQUENCE [LARGE SCALE GENOMIC DNA]</scope>
    <source>
        <strain evidence="4">cv. Chardonnay</strain>
        <tissue evidence="3">Leaf</tissue>
    </source>
</reference>
<dbReference type="InterPro" id="IPR001810">
    <property type="entry name" value="F-box_dom"/>
</dbReference>
<dbReference type="InterPro" id="IPR006553">
    <property type="entry name" value="Leu-rich_rpt_Cys-con_subtyp"/>
</dbReference>
<protein>
    <submittedName>
        <fullName evidence="3">Putative F-box/LRR-repeat protein 8</fullName>
    </submittedName>
</protein>
<dbReference type="FunFam" id="3.80.10.10:FF:000449">
    <property type="entry name" value="F-box protein SKIP2"/>
    <property type="match status" value="1"/>
</dbReference>
<dbReference type="PANTHER" id="PTHR13318:SF131">
    <property type="entry name" value="F-BOX DOMAIN-CONTAINING PROTEIN"/>
    <property type="match status" value="1"/>
</dbReference>
<accession>A0A438EMW9</accession>
<comment type="caution">
    <text evidence="3">The sequence shown here is derived from an EMBL/GenBank/DDBJ whole genome shotgun (WGS) entry which is preliminary data.</text>
</comment>
<dbReference type="AlphaFoldDB" id="A0A438EMW9"/>
<feature type="compositionally biased region" description="Gly residues" evidence="1">
    <location>
        <begin position="511"/>
        <end position="525"/>
    </location>
</feature>
<dbReference type="PANTHER" id="PTHR13318">
    <property type="entry name" value="PARTNER OF PAIRED, ISOFORM B-RELATED"/>
    <property type="match status" value="1"/>
</dbReference>
<dbReference type="EMBL" id="QGNW01001235">
    <property type="protein sequence ID" value="RVW48975.1"/>
    <property type="molecule type" value="Genomic_DNA"/>
</dbReference>
<feature type="region of interest" description="Disordered" evidence="1">
    <location>
        <begin position="508"/>
        <end position="548"/>
    </location>
</feature>
<dbReference type="Pfam" id="PF00646">
    <property type="entry name" value="F-box"/>
    <property type="match status" value="1"/>
</dbReference>
<feature type="domain" description="F-box" evidence="2">
    <location>
        <begin position="85"/>
        <end position="123"/>
    </location>
</feature>
<dbReference type="Proteomes" id="UP000288805">
    <property type="component" value="Unassembled WGS sequence"/>
</dbReference>
<organism evidence="3 4">
    <name type="scientific">Vitis vinifera</name>
    <name type="common">Grape</name>
    <dbReference type="NCBI Taxonomy" id="29760"/>
    <lineage>
        <taxon>Eukaryota</taxon>
        <taxon>Viridiplantae</taxon>
        <taxon>Streptophyta</taxon>
        <taxon>Embryophyta</taxon>
        <taxon>Tracheophyta</taxon>
        <taxon>Spermatophyta</taxon>
        <taxon>Magnoliopsida</taxon>
        <taxon>eudicotyledons</taxon>
        <taxon>Gunneridae</taxon>
        <taxon>Pentapetalae</taxon>
        <taxon>rosids</taxon>
        <taxon>Vitales</taxon>
        <taxon>Vitaceae</taxon>
        <taxon>Viteae</taxon>
        <taxon>Vitis</taxon>
    </lineage>
</organism>
<dbReference type="Gene3D" id="1.20.1280.50">
    <property type="match status" value="1"/>
</dbReference>
<dbReference type="InterPro" id="IPR032675">
    <property type="entry name" value="LRR_dom_sf"/>
</dbReference>
<evidence type="ECO:0000256" key="1">
    <source>
        <dbReference type="SAM" id="MobiDB-lite"/>
    </source>
</evidence>
<gene>
    <name evidence="3" type="primary">FBL8_0</name>
    <name evidence="3" type="ORF">CK203_080968</name>
</gene>
<dbReference type="Gene3D" id="3.80.10.10">
    <property type="entry name" value="Ribonuclease Inhibitor"/>
    <property type="match status" value="1"/>
</dbReference>
<sequence length="579" mass="60928">MSAKGGSQGTSVPILPGNGSGEDNAKWGEGSMLIMGTTGAALEMGQASSSCTALASAEISVKVEVGSGSSRWRGGGGDADLTLGLPDECLAGVFGKLGCHDRNTCSLVCRRWRAVDSKSRQRLVLLARSDVSPFLPALLCRFSSVSVLSLKCSRKIVSIDDLALSRIPTLLASLKKLKLKGCIDVTDEGLHAFSLHRPLLLTKLSFASCGFGAGGLISLISNCPSLQDLTLKRLRKLDAQNVPLSFDHPHRLERLCIKDLHNARLFIPLLAASKTLKALVVCRSSGNWDPLLESLQQGGATSVSEIQMENVQMGDPGLVAISASCPDLEVLYLSRASDCTDDGVSAIANSCRKLRKLHIDAWSRFGSRTIGDDGVLSIATRCSNLQEVVLMGIPVTVGSFNMFASNCPVLERMAICNTDTVGDSELAVIASKFTALKKLCIKNCPISDTGVKAVGEGCPSLVKLKVKRCRGVTQVSVSQLRLQRGSVVVSVDAGSMIFEEGMAMAEEETGTAGGGGGGGGGVEGGGGERTRGGRISRRRSTSTSTNVVCSSRGALLLRSKFESALQLSRRSSSSIHAPR</sequence>
<dbReference type="SUPFAM" id="SSF52047">
    <property type="entry name" value="RNI-like"/>
    <property type="match status" value="1"/>
</dbReference>